<name>A0A3G2E6A0_9BURK</name>
<gene>
    <name evidence="3" type="ORF">D9M09_07740</name>
</gene>
<dbReference type="InterPro" id="IPR006675">
    <property type="entry name" value="HDIG_dom"/>
</dbReference>
<dbReference type="PANTHER" id="PTHR43155:SF2">
    <property type="entry name" value="CYCLIC DI-GMP PHOSPHODIESTERASE PA4108"/>
    <property type="match status" value="1"/>
</dbReference>
<dbReference type="PANTHER" id="PTHR43155">
    <property type="entry name" value="CYCLIC DI-GMP PHOSPHODIESTERASE PA4108-RELATED"/>
    <property type="match status" value="1"/>
</dbReference>
<organism evidence="3 4">
    <name type="scientific">Janthinobacterium agaricidamnosum</name>
    <dbReference type="NCBI Taxonomy" id="55508"/>
    <lineage>
        <taxon>Bacteria</taxon>
        <taxon>Pseudomonadati</taxon>
        <taxon>Pseudomonadota</taxon>
        <taxon>Betaproteobacteria</taxon>
        <taxon>Burkholderiales</taxon>
        <taxon>Oxalobacteraceae</taxon>
        <taxon>Janthinobacterium</taxon>
    </lineage>
</organism>
<evidence type="ECO:0000256" key="1">
    <source>
        <dbReference type="SAM" id="MobiDB-lite"/>
    </source>
</evidence>
<keyword evidence="4" id="KW-1185">Reference proteome</keyword>
<feature type="domain" description="HD-GYP" evidence="2">
    <location>
        <begin position="148"/>
        <end position="344"/>
    </location>
</feature>
<feature type="compositionally biased region" description="Pro residues" evidence="1">
    <location>
        <begin position="64"/>
        <end position="73"/>
    </location>
</feature>
<dbReference type="InterPro" id="IPR021812">
    <property type="entry name" value="DUF3391"/>
</dbReference>
<dbReference type="AlphaFoldDB" id="A0A3G2E6A0"/>
<dbReference type="Pfam" id="PF13487">
    <property type="entry name" value="HD_5"/>
    <property type="match status" value="1"/>
</dbReference>
<dbReference type="EMBL" id="CP033019">
    <property type="protein sequence ID" value="AYM75711.1"/>
    <property type="molecule type" value="Genomic_DNA"/>
</dbReference>
<dbReference type="Proteomes" id="UP000279594">
    <property type="component" value="Chromosome"/>
</dbReference>
<dbReference type="GO" id="GO:0008081">
    <property type="term" value="F:phosphoric diester hydrolase activity"/>
    <property type="evidence" value="ECO:0007669"/>
    <property type="project" value="UniProtKB-ARBA"/>
</dbReference>
<sequence>MLKKITSSELMLGMYVERLGRSWLDTPFWTRSFLLESPADLERIRSARLCEVWIDTTRGQAPQVAPPAVPSAAPPAAAGAPAAAPAKVSASKTIADPGPPRSREEELARARRLIERSRQAVQTMFDEVRMGKALSAAQAYELVDDIAASMQRGGDVLLGLARLKSADNYTYMHSVAVCALMTALARELGLAPEQVRSAGLAGLLHDIGKMAVPSAILNKPGSLSEAEFSSVRAHPAAGHRMLQEVGEIDPVALDVCLHHHEKLDGSGYPKGLRGEEISLFARMGAICDVYDAITSNRPYKQGWCPADSLRRMAGWRGGHLDAQLFAAFVKCLGIYPLGTLVRLQSERLAVVVGQSPGKPLTQPTVRVFFSIRAGTCIVPTLLDLAAPGCQERIVSTESAAQWRLQDIDRYWAGEPAVA</sequence>
<dbReference type="SMART" id="SM00471">
    <property type="entry name" value="HDc"/>
    <property type="match status" value="1"/>
</dbReference>
<evidence type="ECO:0000313" key="3">
    <source>
        <dbReference type="EMBL" id="AYM75711.1"/>
    </source>
</evidence>
<dbReference type="Pfam" id="PF11871">
    <property type="entry name" value="DUF3391"/>
    <property type="match status" value="1"/>
</dbReference>
<accession>A0A3G2E6A0</accession>
<dbReference type="NCBIfam" id="TIGR00277">
    <property type="entry name" value="HDIG"/>
    <property type="match status" value="1"/>
</dbReference>
<protein>
    <submittedName>
        <fullName evidence="3">HD-GYP domain-containing protein</fullName>
    </submittedName>
</protein>
<dbReference type="InterPro" id="IPR037522">
    <property type="entry name" value="HD_GYP_dom"/>
</dbReference>
<reference evidence="3 4" key="1">
    <citation type="submission" date="2018-10" db="EMBL/GenBank/DDBJ databases">
        <title>Effects of UV and annual dynamics of microbial communities in freshwater RAS systems.</title>
        <authorList>
            <person name="Bekkelund A.K."/>
            <person name="Hansen B.R."/>
            <person name="Stokken H."/>
            <person name="Eriksen B.F."/>
            <person name="Kashulin N.A."/>
        </authorList>
    </citation>
    <scope>NUCLEOTIDE SEQUENCE [LARGE SCALE GENOMIC DNA]</scope>
    <source>
        <strain evidence="3 4">BHSEK</strain>
    </source>
</reference>
<dbReference type="RefSeq" id="WP_121668979.1">
    <property type="nucleotide sequence ID" value="NZ_CP033019.1"/>
</dbReference>
<dbReference type="Gene3D" id="1.10.3210.10">
    <property type="entry name" value="Hypothetical protein af1432"/>
    <property type="match status" value="1"/>
</dbReference>
<dbReference type="InterPro" id="IPR003607">
    <property type="entry name" value="HD/PDEase_dom"/>
</dbReference>
<proteinExistence type="predicted"/>
<dbReference type="SUPFAM" id="SSF109604">
    <property type="entry name" value="HD-domain/PDEase-like"/>
    <property type="match status" value="1"/>
</dbReference>
<dbReference type="PROSITE" id="PS51832">
    <property type="entry name" value="HD_GYP"/>
    <property type="match status" value="1"/>
</dbReference>
<dbReference type="CDD" id="cd00077">
    <property type="entry name" value="HDc"/>
    <property type="match status" value="1"/>
</dbReference>
<evidence type="ECO:0000313" key="4">
    <source>
        <dbReference type="Proteomes" id="UP000279594"/>
    </source>
</evidence>
<feature type="region of interest" description="Disordered" evidence="1">
    <location>
        <begin position="61"/>
        <end position="104"/>
    </location>
</feature>
<feature type="compositionally biased region" description="Low complexity" evidence="1">
    <location>
        <begin position="74"/>
        <end position="92"/>
    </location>
</feature>
<evidence type="ECO:0000259" key="2">
    <source>
        <dbReference type="PROSITE" id="PS51832"/>
    </source>
</evidence>